<reference evidence="3" key="1">
    <citation type="journal article" date="2023" name="Mol. Phylogenet. Evol.">
        <title>Genome-scale phylogeny and comparative genomics of the fungal order Sordariales.</title>
        <authorList>
            <person name="Hensen N."/>
            <person name="Bonometti L."/>
            <person name="Westerberg I."/>
            <person name="Brannstrom I.O."/>
            <person name="Guillou S."/>
            <person name="Cros-Aarteil S."/>
            <person name="Calhoun S."/>
            <person name="Haridas S."/>
            <person name="Kuo A."/>
            <person name="Mondo S."/>
            <person name="Pangilinan J."/>
            <person name="Riley R."/>
            <person name="LaButti K."/>
            <person name="Andreopoulos B."/>
            <person name="Lipzen A."/>
            <person name="Chen C."/>
            <person name="Yan M."/>
            <person name="Daum C."/>
            <person name="Ng V."/>
            <person name="Clum A."/>
            <person name="Steindorff A."/>
            <person name="Ohm R.A."/>
            <person name="Martin F."/>
            <person name="Silar P."/>
            <person name="Natvig D.O."/>
            <person name="Lalanne C."/>
            <person name="Gautier V."/>
            <person name="Ament-Velasquez S.L."/>
            <person name="Kruys A."/>
            <person name="Hutchinson M.I."/>
            <person name="Powell A.J."/>
            <person name="Barry K."/>
            <person name="Miller A.N."/>
            <person name="Grigoriev I.V."/>
            <person name="Debuchy R."/>
            <person name="Gladieux P."/>
            <person name="Hiltunen Thoren M."/>
            <person name="Johannesson H."/>
        </authorList>
    </citation>
    <scope>NUCLEOTIDE SEQUENCE</scope>
    <source>
        <strain evidence="3">CBS 958.72</strain>
    </source>
</reference>
<comment type="caution">
    <text evidence="3">The sequence shown here is derived from an EMBL/GenBank/DDBJ whole genome shotgun (WGS) entry which is preliminary data.</text>
</comment>
<accession>A0AAE0KBJ2</accession>
<keyword evidence="2" id="KW-0812">Transmembrane</keyword>
<dbReference type="AlphaFoldDB" id="A0AAE0KBJ2"/>
<reference evidence="3" key="2">
    <citation type="submission" date="2023-06" db="EMBL/GenBank/DDBJ databases">
        <authorList>
            <consortium name="Lawrence Berkeley National Laboratory"/>
            <person name="Haridas S."/>
            <person name="Hensen N."/>
            <person name="Bonometti L."/>
            <person name="Westerberg I."/>
            <person name="Brannstrom I.O."/>
            <person name="Guillou S."/>
            <person name="Cros-Aarteil S."/>
            <person name="Calhoun S."/>
            <person name="Kuo A."/>
            <person name="Mondo S."/>
            <person name="Pangilinan J."/>
            <person name="Riley R."/>
            <person name="Labutti K."/>
            <person name="Andreopoulos B."/>
            <person name="Lipzen A."/>
            <person name="Chen C."/>
            <person name="Yanf M."/>
            <person name="Daum C."/>
            <person name="Ng V."/>
            <person name="Clum A."/>
            <person name="Steindorff A."/>
            <person name="Ohm R."/>
            <person name="Martin F."/>
            <person name="Silar P."/>
            <person name="Natvig D."/>
            <person name="Lalanne C."/>
            <person name="Gautier V."/>
            <person name="Ament-Velasquez S.L."/>
            <person name="Kruys A."/>
            <person name="Hutchinson M.I."/>
            <person name="Powell A.J."/>
            <person name="Barry K."/>
            <person name="Miller A.N."/>
            <person name="Grigoriev I.V."/>
            <person name="Debuchy R."/>
            <person name="Gladieux P."/>
            <person name="Thoren M.H."/>
            <person name="Johannesson H."/>
        </authorList>
    </citation>
    <scope>NUCLEOTIDE SEQUENCE</scope>
    <source>
        <strain evidence="3">CBS 958.72</strain>
    </source>
</reference>
<keyword evidence="2" id="KW-0472">Membrane</keyword>
<proteinExistence type="predicted"/>
<evidence type="ECO:0000256" key="2">
    <source>
        <dbReference type="SAM" id="Phobius"/>
    </source>
</evidence>
<gene>
    <name evidence="3" type="ORF">B0T24DRAFT_268131</name>
</gene>
<organism evidence="3 4">
    <name type="scientific">Lasiosphaeria ovina</name>
    <dbReference type="NCBI Taxonomy" id="92902"/>
    <lineage>
        <taxon>Eukaryota</taxon>
        <taxon>Fungi</taxon>
        <taxon>Dikarya</taxon>
        <taxon>Ascomycota</taxon>
        <taxon>Pezizomycotina</taxon>
        <taxon>Sordariomycetes</taxon>
        <taxon>Sordariomycetidae</taxon>
        <taxon>Sordariales</taxon>
        <taxon>Lasiosphaeriaceae</taxon>
        <taxon>Lasiosphaeria</taxon>
    </lineage>
</organism>
<dbReference type="Proteomes" id="UP001287356">
    <property type="component" value="Unassembled WGS sequence"/>
</dbReference>
<evidence type="ECO:0000313" key="3">
    <source>
        <dbReference type="EMBL" id="KAK3373566.1"/>
    </source>
</evidence>
<evidence type="ECO:0000256" key="1">
    <source>
        <dbReference type="SAM" id="MobiDB-lite"/>
    </source>
</evidence>
<keyword evidence="2" id="KW-1133">Transmembrane helix</keyword>
<sequence>MESGPGYYDVRPYLSIHAMLVDRYGYVSHSSTASPSHTEEGVARQQLAVFGYKTNIFPRHIPGTTQSPCSLAAPHLTARQRHSADADTHTRTCMRCNNRMASPRYPSCETGPDLTNATRAPEHQTWGKGPRSARDPTDTCMHSTQLAAHPTWRHRISSRPVLHVVVLFVFVFVFVFVSVSV</sequence>
<dbReference type="EMBL" id="JAULSN010000004">
    <property type="protein sequence ID" value="KAK3373566.1"/>
    <property type="molecule type" value="Genomic_DNA"/>
</dbReference>
<feature type="transmembrane region" description="Helical" evidence="2">
    <location>
        <begin position="161"/>
        <end position="179"/>
    </location>
</feature>
<protein>
    <submittedName>
        <fullName evidence="3">Uncharacterized protein</fullName>
    </submittedName>
</protein>
<feature type="region of interest" description="Disordered" evidence="1">
    <location>
        <begin position="116"/>
        <end position="139"/>
    </location>
</feature>
<name>A0AAE0KBJ2_9PEZI</name>
<evidence type="ECO:0000313" key="4">
    <source>
        <dbReference type="Proteomes" id="UP001287356"/>
    </source>
</evidence>
<keyword evidence="4" id="KW-1185">Reference proteome</keyword>